<keyword evidence="2" id="KW-0812">Transmembrane</keyword>
<dbReference type="Pfam" id="PF14364">
    <property type="entry name" value="DUF4408"/>
    <property type="match status" value="1"/>
</dbReference>
<keyword evidence="5" id="KW-1185">Reference proteome</keyword>
<name>A0AA88WEP4_9ASTE</name>
<feature type="transmembrane region" description="Helical" evidence="2">
    <location>
        <begin position="6"/>
        <end position="27"/>
    </location>
</feature>
<accession>A0AA88WEP4</accession>
<dbReference type="InterPro" id="IPR008480">
    <property type="entry name" value="DUF761_pln"/>
</dbReference>
<feature type="region of interest" description="Disordered" evidence="1">
    <location>
        <begin position="105"/>
        <end position="190"/>
    </location>
</feature>
<organism evidence="4 5">
    <name type="scientific">Escallonia herrerae</name>
    <dbReference type="NCBI Taxonomy" id="1293975"/>
    <lineage>
        <taxon>Eukaryota</taxon>
        <taxon>Viridiplantae</taxon>
        <taxon>Streptophyta</taxon>
        <taxon>Embryophyta</taxon>
        <taxon>Tracheophyta</taxon>
        <taxon>Spermatophyta</taxon>
        <taxon>Magnoliopsida</taxon>
        <taxon>eudicotyledons</taxon>
        <taxon>Gunneridae</taxon>
        <taxon>Pentapetalae</taxon>
        <taxon>asterids</taxon>
        <taxon>campanulids</taxon>
        <taxon>Escalloniales</taxon>
        <taxon>Escalloniaceae</taxon>
        <taxon>Escallonia</taxon>
    </lineage>
</organism>
<keyword evidence="2" id="KW-1133">Transmembrane helix</keyword>
<comment type="caution">
    <text evidence="4">The sequence shown here is derived from an EMBL/GenBank/DDBJ whole genome shotgun (WGS) entry which is preliminary data.</text>
</comment>
<evidence type="ECO:0000259" key="3">
    <source>
        <dbReference type="Pfam" id="PF14364"/>
    </source>
</evidence>
<proteinExistence type="predicted"/>
<evidence type="ECO:0000313" key="4">
    <source>
        <dbReference type="EMBL" id="KAK3025762.1"/>
    </source>
</evidence>
<evidence type="ECO:0000256" key="1">
    <source>
        <dbReference type="SAM" id="MobiDB-lite"/>
    </source>
</evidence>
<evidence type="ECO:0000313" key="5">
    <source>
        <dbReference type="Proteomes" id="UP001188597"/>
    </source>
</evidence>
<dbReference type="EMBL" id="JAVXUP010000531">
    <property type="protein sequence ID" value="KAK3025762.1"/>
    <property type="molecule type" value="Genomic_DNA"/>
</dbReference>
<dbReference type="AlphaFoldDB" id="A0AA88WEP4"/>
<evidence type="ECO:0000256" key="2">
    <source>
        <dbReference type="SAM" id="Phobius"/>
    </source>
</evidence>
<feature type="compositionally biased region" description="Basic and acidic residues" evidence="1">
    <location>
        <begin position="117"/>
        <end position="144"/>
    </location>
</feature>
<feature type="domain" description="DUF4408" evidence="3">
    <location>
        <begin position="1"/>
        <end position="25"/>
    </location>
</feature>
<dbReference type="Pfam" id="PF05553">
    <property type="entry name" value="DUF761"/>
    <property type="match status" value="1"/>
</dbReference>
<keyword evidence="2" id="KW-0472">Membrane</keyword>
<reference evidence="4" key="1">
    <citation type="submission" date="2022-12" db="EMBL/GenBank/DDBJ databases">
        <title>Draft genome assemblies for two species of Escallonia (Escalloniales).</title>
        <authorList>
            <person name="Chanderbali A."/>
            <person name="Dervinis C."/>
            <person name="Anghel I."/>
            <person name="Soltis D."/>
            <person name="Soltis P."/>
            <person name="Zapata F."/>
        </authorList>
    </citation>
    <scope>NUCLEOTIDE SEQUENCE</scope>
    <source>
        <strain evidence="4">UCBG64.0493</strain>
        <tissue evidence="4">Leaf</tissue>
    </source>
</reference>
<dbReference type="InterPro" id="IPR025520">
    <property type="entry name" value="DUF4408"/>
</dbReference>
<feature type="compositionally biased region" description="Basic and acidic residues" evidence="1">
    <location>
        <begin position="174"/>
        <end position="184"/>
    </location>
</feature>
<dbReference type="PANTHER" id="PTHR33098:SF57">
    <property type="entry name" value="DUF4408 DOMAIN PROTEIN"/>
    <property type="match status" value="1"/>
</dbReference>
<dbReference type="Proteomes" id="UP001188597">
    <property type="component" value="Unassembled WGS sequence"/>
</dbReference>
<sequence>MASWFTPPFLFCVLNLVIGTIFVASCYKPQSHQQDHQLGGDNPPQLARVPSLLDRVRSFNLSLHKYDQPEPFTFASQNPDPQNDPPQLVRAPSLLERVKSINLSSFKFETSDPSPPDTHHTEPESDRNQGSDHHVTRSKSDRSGETPGRAQAKMKKSASANCADGVMEGEQADEVDRRRPETVRVGEAASFGEDEGVDAKADDFINRFKQQLKLQRLNSLLRYKEMLGRGSGK</sequence>
<dbReference type="PANTHER" id="PTHR33098">
    <property type="entry name" value="COTTON FIBER (DUF761)"/>
    <property type="match status" value="1"/>
</dbReference>
<gene>
    <name evidence="4" type="ORF">RJ639_041918</name>
</gene>
<protein>
    <recommendedName>
        <fullName evidence="3">DUF4408 domain-containing protein</fullName>
    </recommendedName>
</protein>